<evidence type="ECO:0008006" key="3">
    <source>
        <dbReference type="Google" id="ProtNLM"/>
    </source>
</evidence>
<gene>
    <name evidence="1" type="ORF">R2Q92_09190</name>
</gene>
<comment type="caution">
    <text evidence="1">The sequence shown here is derived from an EMBL/GenBank/DDBJ whole genome shotgun (WGS) entry which is preliminary data.</text>
</comment>
<name>A0ABU5N7H7_9MICO</name>
<sequence>MTTGAPDDIMRFCRSRRDGRRCTRPVDHAGLHRHRTVMWADTGADPLRCPGSGAPGEPAAMVPDGWPHGRALCAACHRFVPLHDGVLAPHDTSDAGEPRAEALRRREWFNTFGW</sequence>
<reference evidence="1 2" key="1">
    <citation type="submission" date="2023-10" db="EMBL/GenBank/DDBJ databases">
        <title>Microbacterium xanthum sp. nov., isolated from seaweed.</title>
        <authorList>
            <person name="Lee S.D."/>
        </authorList>
    </citation>
    <scope>NUCLEOTIDE SEQUENCE [LARGE SCALE GENOMIC DNA]</scope>
    <source>
        <strain evidence="1 2">KCTC 19124</strain>
    </source>
</reference>
<accession>A0ABU5N7H7</accession>
<dbReference type="Proteomes" id="UP001291912">
    <property type="component" value="Unassembled WGS sequence"/>
</dbReference>
<proteinExistence type="predicted"/>
<protein>
    <recommendedName>
        <fullName evidence="3">HNH endonuclease</fullName>
    </recommendedName>
</protein>
<evidence type="ECO:0000313" key="2">
    <source>
        <dbReference type="Proteomes" id="UP001291912"/>
    </source>
</evidence>
<dbReference type="RefSeq" id="WP_322597590.1">
    <property type="nucleotide sequence ID" value="NZ_BAAAPT010000002.1"/>
</dbReference>
<dbReference type="EMBL" id="JAWJYN010000002">
    <property type="protein sequence ID" value="MDZ8162017.1"/>
    <property type="molecule type" value="Genomic_DNA"/>
</dbReference>
<evidence type="ECO:0000313" key="1">
    <source>
        <dbReference type="EMBL" id="MDZ8162017.1"/>
    </source>
</evidence>
<organism evidence="1 2">
    <name type="scientific">Microbacterium aquimaris</name>
    <dbReference type="NCBI Taxonomy" id="459816"/>
    <lineage>
        <taxon>Bacteria</taxon>
        <taxon>Bacillati</taxon>
        <taxon>Actinomycetota</taxon>
        <taxon>Actinomycetes</taxon>
        <taxon>Micrococcales</taxon>
        <taxon>Microbacteriaceae</taxon>
        <taxon>Microbacterium</taxon>
    </lineage>
</organism>
<keyword evidence="2" id="KW-1185">Reference proteome</keyword>